<dbReference type="InterPro" id="IPR043128">
    <property type="entry name" value="Rev_trsase/Diguanyl_cyclase"/>
</dbReference>
<comment type="caution">
    <text evidence="1">The sequence shown here is derived from an EMBL/GenBank/DDBJ whole genome shotgun (WGS) entry which is preliminary data.</text>
</comment>
<dbReference type="Gene3D" id="3.10.10.10">
    <property type="entry name" value="HIV Type 1 Reverse Transcriptase, subunit A, domain 1"/>
    <property type="match status" value="1"/>
</dbReference>
<name>A0AAE0LH69_9CHLO</name>
<protein>
    <submittedName>
        <fullName evidence="1">Uncharacterized protein</fullName>
    </submittedName>
</protein>
<evidence type="ECO:0000313" key="1">
    <source>
        <dbReference type="EMBL" id="KAK3284659.1"/>
    </source>
</evidence>
<reference evidence="1 2" key="1">
    <citation type="journal article" date="2015" name="Genome Biol. Evol.">
        <title>Comparative Genomics of a Bacterivorous Green Alga Reveals Evolutionary Causalities and Consequences of Phago-Mixotrophic Mode of Nutrition.</title>
        <authorList>
            <person name="Burns J.A."/>
            <person name="Paasch A."/>
            <person name="Narechania A."/>
            <person name="Kim E."/>
        </authorList>
    </citation>
    <scope>NUCLEOTIDE SEQUENCE [LARGE SCALE GENOMIC DNA]</scope>
    <source>
        <strain evidence="1 2">PLY_AMNH</strain>
    </source>
</reference>
<sequence length="104" mass="12324">MLPHRPEELYQRVAKAKFKTTLDATKAFRQIPAMATDECSDKTALWWGSNQLYRYTSMPFGAAGATAAFIRVMDYELRRSNIVRWRTWMTWWCPWTPRLSISRM</sequence>
<dbReference type="InterPro" id="IPR043502">
    <property type="entry name" value="DNA/RNA_pol_sf"/>
</dbReference>
<gene>
    <name evidence="1" type="ORF">CYMTET_7705</name>
</gene>
<evidence type="ECO:0000313" key="2">
    <source>
        <dbReference type="Proteomes" id="UP001190700"/>
    </source>
</evidence>
<dbReference type="AlphaFoldDB" id="A0AAE0LH69"/>
<proteinExistence type="predicted"/>
<dbReference type="Gene3D" id="3.30.70.270">
    <property type="match status" value="1"/>
</dbReference>
<dbReference type="SUPFAM" id="SSF56672">
    <property type="entry name" value="DNA/RNA polymerases"/>
    <property type="match status" value="1"/>
</dbReference>
<organism evidence="1 2">
    <name type="scientific">Cymbomonas tetramitiformis</name>
    <dbReference type="NCBI Taxonomy" id="36881"/>
    <lineage>
        <taxon>Eukaryota</taxon>
        <taxon>Viridiplantae</taxon>
        <taxon>Chlorophyta</taxon>
        <taxon>Pyramimonadophyceae</taxon>
        <taxon>Pyramimonadales</taxon>
        <taxon>Pyramimonadaceae</taxon>
        <taxon>Cymbomonas</taxon>
    </lineage>
</organism>
<dbReference type="Proteomes" id="UP001190700">
    <property type="component" value="Unassembled WGS sequence"/>
</dbReference>
<keyword evidence="2" id="KW-1185">Reference proteome</keyword>
<dbReference type="EMBL" id="LGRX02002210">
    <property type="protein sequence ID" value="KAK3284659.1"/>
    <property type="molecule type" value="Genomic_DNA"/>
</dbReference>
<accession>A0AAE0LH69</accession>